<feature type="compositionally biased region" description="Low complexity" evidence="1">
    <location>
        <begin position="54"/>
        <end position="71"/>
    </location>
</feature>
<sequence length="176" mass="18161">MSTPTAPNPAIAKLLKLLADQPTALHSSTAPASSPHTAPSSHLPPPSTIPSVSTDPSTSTITLTTGPRITGHGNRYALPPSYQAAHLADATRLTAILLAAIQRLNCGVAERNAQLAARSPGPKTGEQGPTPFLRVNVVVNSGVTIVGDGNVVGVEGRKRKRGGEEEGRRVRVCGES</sequence>
<gene>
    <name evidence="2" type="ORF">CAC42_7841</name>
</gene>
<feature type="region of interest" description="Disordered" evidence="1">
    <location>
        <begin position="157"/>
        <end position="176"/>
    </location>
</feature>
<name>A0A2K1QXU6_9PEZI</name>
<feature type="compositionally biased region" description="Basic and acidic residues" evidence="1">
    <location>
        <begin position="162"/>
        <end position="176"/>
    </location>
</feature>
<feature type="region of interest" description="Disordered" evidence="1">
    <location>
        <begin position="22"/>
        <end position="74"/>
    </location>
</feature>
<dbReference type="EMBL" id="NKHZ01000029">
    <property type="protein sequence ID" value="PNS19874.1"/>
    <property type="molecule type" value="Genomic_DNA"/>
</dbReference>
<dbReference type="Proteomes" id="UP000243797">
    <property type="component" value="Unassembled WGS sequence"/>
</dbReference>
<protein>
    <submittedName>
        <fullName evidence="2">Uncharacterized protein</fullName>
    </submittedName>
</protein>
<feature type="compositionally biased region" description="Low complexity" evidence="1">
    <location>
        <begin position="22"/>
        <end position="41"/>
    </location>
</feature>
<proteinExistence type="predicted"/>
<evidence type="ECO:0000256" key="1">
    <source>
        <dbReference type="SAM" id="MobiDB-lite"/>
    </source>
</evidence>
<evidence type="ECO:0000313" key="2">
    <source>
        <dbReference type="EMBL" id="PNS19874.1"/>
    </source>
</evidence>
<organism evidence="2 3">
    <name type="scientific">Sphaceloma murrayae</name>
    <dbReference type="NCBI Taxonomy" id="2082308"/>
    <lineage>
        <taxon>Eukaryota</taxon>
        <taxon>Fungi</taxon>
        <taxon>Dikarya</taxon>
        <taxon>Ascomycota</taxon>
        <taxon>Pezizomycotina</taxon>
        <taxon>Dothideomycetes</taxon>
        <taxon>Dothideomycetidae</taxon>
        <taxon>Myriangiales</taxon>
        <taxon>Elsinoaceae</taxon>
        <taxon>Sphaceloma</taxon>
    </lineage>
</organism>
<accession>A0A2K1QXU6</accession>
<dbReference type="AlphaFoldDB" id="A0A2K1QXU6"/>
<comment type="caution">
    <text evidence="2">The sequence shown here is derived from an EMBL/GenBank/DDBJ whole genome shotgun (WGS) entry which is preliminary data.</text>
</comment>
<evidence type="ECO:0000313" key="3">
    <source>
        <dbReference type="Proteomes" id="UP000243797"/>
    </source>
</evidence>
<dbReference type="InParanoid" id="A0A2K1QXU6"/>
<reference evidence="2 3" key="1">
    <citation type="submission" date="2017-06" db="EMBL/GenBank/DDBJ databases">
        <title>Draft genome sequence of a variant of Elsinoe murrayae.</title>
        <authorList>
            <person name="Cheng Q."/>
        </authorList>
    </citation>
    <scope>NUCLEOTIDE SEQUENCE [LARGE SCALE GENOMIC DNA]</scope>
    <source>
        <strain evidence="2 3">CQ-2017a</strain>
    </source>
</reference>
<keyword evidence="3" id="KW-1185">Reference proteome</keyword>